<dbReference type="InterPro" id="IPR055170">
    <property type="entry name" value="GFO_IDH_MocA-like_dom"/>
</dbReference>
<comment type="caution">
    <text evidence="4">The sequence shown here is derived from an EMBL/GenBank/DDBJ whole genome shotgun (WGS) entry which is preliminary data.</text>
</comment>
<keyword evidence="1" id="KW-0560">Oxidoreductase</keyword>
<dbReference type="PANTHER" id="PTHR43818:SF11">
    <property type="entry name" value="BCDNA.GH03377"/>
    <property type="match status" value="1"/>
</dbReference>
<dbReference type="SUPFAM" id="SSF51735">
    <property type="entry name" value="NAD(P)-binding Rossmann-fold domains"/>
    <property type="match status" value="1"/>
</dbReference>
<dbReference type="PANTHER" id="PTHR43818">
    <property type="entry name" value="BCDNA.GH03377"/>
    <property type="match status" value="1"/>
</dbReference>
<dbReference type="AlphaFoldDB" id="A0A8J3IDB9"/>
<organism evidence="4 5">
    <name type="scientific">Reticulibacter mediterranei</name>
    <dbReference type="NCBI Taxonomy" id="2778369"/>
    <lineage>
        <taxon>Bacteria</taxon>
        <taxon>Bacillati</taxon>
        <taxon>Chloroflexota</taxon>
        <taxon>Ktedonobacteria</taxon>
        <taxon>Ktedonobacterales</taxon>
        <taxon>Reticulibacteraceae</taxon>
        <taxon>Reticulibacter</taxon>
    </lineage>
</organism>
<dbReference type="InterPro" id="IPR036291">
    <property type="entry name" value="NAD(P)-bd_dom_sf"/>
</dbReference>
<dbReference type="Gene3D" id="3.40.50.720">
    <property type="entry name" value="NAD(P)-binding Rossmann-like Domain"/>
    <property type="match status" value="1"/>
</dbReference>
<accession>A0A8J3IDB9</accession>
<feature type="domain" description="Gfo/Idh/MocA-like oxidoreductase N-terminal" evidence="2">
    <location>
        <begin position="3"/>
        <end position="120"/>
    </location>
</feature>
<dbReference type="GO" id="GO:0000166">
    <property type="term" value="F:nucleotide binding"/>
    <property type="evidence" value="ECO:0007669"/>
    <property type="project" value="InterPro"/>
</dbReference>
<evidence type="ECO:0000259" key="2">
    <source>
        <dbReference type="Pfam" id="PF01408"/>
    </source>
</evidence>
<reference evidence="4" key="1">
    <citation type="submission" date="2020-10" db="EMBL/GenBank/DDBJ databases">
        <title>Taxonomic study of unclassified bacteria belonging to the class Ktedonobacteria.</title>
        <authorList>
            <person name="Yabe S."/>
            <person name="Wang C.M."/>
            <person name="Zheng Y."/>
            <person name="Sakai Y."/>
            <person name="Cavaletti L."/>
            <person name="Monciardini P."/>
            <person name="Donadio S."/>
        </authorList>
    </citation>
    <scope>NUCLEOTIDE SEQUENCE</scope>
    <source>
        <strain evidence="4">ID150040</strain>
    </source>
</reference>
<dbReference type="Gene3D" id="3.30.360.10">
    <property type="entry name" value="Dihydrodipicolinate Reductase, domain 2"/>
    <property type="match status" value="1"/>
</dbReference>
<proteinExistence type="predicted"/>
<sequence>MVGIGLIGAGRIARVHAKAYTNVAGARLLAVADVVPEAADSLAAAFHLDAYYDYQELLARPDIDGVIIAVPTPSHTQVAVDAARAGKHVFCQKPIAPTLAEADTITTACQEAGVQLQVGFMLRSSPPIAQIKRLIEDGVLGDIISLRGSAFGWMPNNDWFYQVDKGGGLVIDTMIHFLDLWRWLGGPIQSIQAQGGAYVLDGARRFQSTDNAQVSLHYTSGAFGNIYGSWTTGYGDFFFEVYGTKGSAFVDFLQRQPSVVHIKDASGVSLLTPKVGWNFQDTLWDITYASEAQHFAATIAGIEPLVASGTDGKAALELAFAAELSMMRNAASVALPLSSEEAVSAVAPRPQKEVRR</sequence>
<evidence type="ECO:0000259" key="3">
    <source>
        <dbReference type="Pfam" id="PF22725"/>
    </source>
</evidence>
<gene>
    <name evidence="4" type="primary">yrbE</name>
    <name evidence="4" type="ORF">KSF_005110</name>
</gene>
<feature type="domain" description="GFO/IDH/MocA-like oxidoreductase" evidence="3">
    <location>
        <begin position="129"/>
        <end position="248"/>
    </location>
</feature>
<dbReference type="InterPro" id="IPR000683">
    <property type="entry name" value="Gfo/Idh/MocA-like_OxRdtase_N"/>
</dbReference>
<evidence type="ECO:0000313" key="5">
    <source>
        <dbReference type="Proteomes" id="UP000597444"/>
    </source>
</evidence>
<evidence type="ECO:0000313" key="4">
    <source>
        <dbReference type="EMBL" id="GHO90463.1"/>
    </source>
</evidence>
<dbReference type="Pfam" id="PF22725">
    <property type="entry name" value="GFO_IDH_MocA_C3"/>
    <property type="match status" value="1"/>
</dbReference>
<dbReference type="Proteomes" id="UP000597444">
    <property type="component" value="Unassembled WGS sequence"/>
</dbReference>
<name>A0A8J3IDB9_9CHLR</name>
<dbReference type="EMBL" id="BNJK01000001">
    <property type="protein sequence ID" value="GHO90463.1"/>
    <property type="molecule type" value="Genomic_DNA"/>
</dbReference>
<protein>
    <submittedName>
        <fullName evidence="4">Putative oxidoreductase YrbE</fullName>
    </submittedName>
</protein>
<keyword evidence="5" id="KW-1185">Reference proteome</keyword>
<evidence type="ECO:0000256" key="1">
    <source>
        <dbReference type="ARBA" id="ARBA00023002"/>
    </source>
</evidence>
<dbReference type="Pfam" id="PF01408">
    <property type="entry name" value="GFO_IDH_MocA"/>
    <property type="match status" value="1"/>
</dbReference>
<dbReference type="GO" id="GO:0016491">
    <property type="term" value="F:oxidoreductase activity"/>
    <property type="evidence" value="ECO:0007669"/>
    <property type="project" value="UniProtKB-KW"/>
</dbReference>
<dbReference type="SUPFAM" id="SSF55347">
    <property type="entry name" value="Glyceraldehyde-3-phosphate dehydrogenase-like, C-terminal domain"/>
    <property type="match status" value="1"/>
</dbReference>
<dbReference type="RefSeq" id="WP_220201424.1">
    <property type="nucleotide sequence ID" value="NZ_BNJK01000001.1"/>
</dbReference>
<dbReference type="InterPro" id="IPR050463">
    <property type="entry name" value="Gfo/Idh/MocA_oxidrdct_glycsds"/>
</dbReference>